<evidence type="ECO:0000313" key="2">
    <source>
        <dbReference type="EMBL" id="KAF4377685.1"/>
    </source>
</evidence>
<gene>
    <name evidence="2" type="ORF">G4B88_006965</name>
</gene>
<name>A0A7J6G3W8_CANSA</name>
<dbReference type="EMBL" id="JAATIQ010000142">
    <property type="protein sequence ID" value="KAF4377685.1"/>
    <property type="molecule type" value="Genomic_DNA"/>
</dbReference>
<evidence type="ECO:0000259" key="1">
    <source>
        <dbReference type="SMART" id="SM00256"/>
    </source>
</evidence>
<feature type="domain" description="F-box" evidence="1">
    <location>
        <begin position="749"/>
        <end position="790"/>
    </location>
</feature>
<dbReference type="Gene3D" id="1.20.1280.50">
    <property type="match status" value="3"/>
</dbReference>
<dbReference type="Pfam" id="PF03478">
    <property type="entry name" value="Beta-prop_KIB1-4"/>
    <property type="match status" value="3"/>
</dbReference>
<keyword evidence="3" id="KW-1185">Reference proteome</keyword>
<dbReference type="InterPro" id="IPR001810">
    <property type="entry name" value="F-box_dom"/>
</dbReference>
<comment type="caution">
    <text evidence="2">The sequence shown here is derived from an EMBL/GenBank/DDBJ whole genome shotgun (WGS) entry which is preliminary data.</text>
</comment>
<accession>A0A7J6G3W8</accession>
<dbReference type="SUPFAM" id="SSF81383">
    <property type="entry name" value="F-box domain"/>
    <property type="match status" value="3"/>
</dbReference>
<protein>
    <recommendedName>
        <fullName evidence="1">F-box domain-containing protein</fullName>
    </recommendedName>
</protein>
<proteinExistence type="predicted"/>
<dbReference type="InterPro" id="IPR036047">
    <property type="entry name" value="F-box-like_dom_sf"/>
</dbReference>
<feature type="domain" description="F-box" evidence="1">
    <location>
        <begin position="11"/>
        <end position="50"/>
    </location>
</feature>
<dbReference type="InterPro" id="IPR005174">
    <property type="entry name" value="KIB1-4_b-propeller"/>
</dbReference>
<dbReference type="Proteomes" id="UP000583929">
    <property type="component" value="Unassembled WGS sequence"/>
</dbReference>
<dbReference type="PANTHER" id="PTHR47123:SF15">
    <property type="entry name" value="F-BOX PROTEIN SKIP23"/>
    <property type="match status" value="1"/>
</dbReference>
<reference evidence="2 3" key="1">
    <citation type="journal article" date="2020" name="bioRxiv">
        <title>Sequence and annotation of 42 cannabis genomes reveals extensive copy number variation in cannabinoid synthesis and pathogen resistance genes.</title>
        <authorList>
            <person name="Mckernan K.J."/>
            <person name="Helbert Y."/>
            <person name="Kane L.T."/>
            <person name="Ebling H."/>
            <person name="Zhang L."/>
            <person name="Liu B."/>
            <person name="Eaton Z."/>
            <person name="Mclaughlin S."/>
            <person name="Kingan S."/>
            <person name="Baybayan P."/>
            <person name="Concepcion G."/>
            <person name="Jordan M."/>
            <person name="Riva A."/>
            <person name="Barbazuk W."/>
            <person name="Harkins T."/>
        </authorList>
    </citation>
    <scope>NUCLEOTIDE SEQUENCE [LARGE SCALE GENOMIC DNA]</scope>
    <source>
        <strain evidence="3">cv. Jamaican Lion 4</strain>
        <tissue evidence="2">Leaf</tissue>
    </source>
</reference>
<dbReference type="Pfam" id="PF00646">
    <property type="entry name" value="F-box"/>
    <property type="match status" value="2"/>
</dbReference>
<dbReference type="InterPro" id="IPR051304">
    <property type="entry name" value="SCF_F-box_domain"/>
</dbReference>
<sequence>MGDQVRDWSLLPDEIWAIVGRYIHNSIDLLRFRSVCTSWRNLIPPSHKSTPLLRFNFPFPPYPSLVETFVSETTVYRINLPTLHNPSTSSSSSSFVKGWLIKIEEFERGKFRLLDSLSCRRIKDITSGCENLFDISQLSLTKLTTAYALKYVKGSSSSVLGVNKVVLSPNDCSIFVIYDNGKLGFAQKGEEDITLVDYRILDYNDLTLFRGQPYVVDRWGTVSWIDSSLRVVQYSPPLFGFGDRKHLVVSKSELFVVDRYFDEKSNTSTTPYPDENSINVVEEGGVNFNLFRRHPNRRGRHDFNHPKAVDFKVFKLDEEWGKWIEVKSLGNDVSFVLTYDCCFSISASEFEGVCYVYLCEEESNKEGLKFGENLFQQNIKQIIMNISQWSDLPKELLEIIDNYLNTKTDHNRFRSVCKSWRSSLLPYQNTVVLPPKVPYLGPPHLRKTSLLLTHFTVYHLSPPQIKSMASSLLWGWIIKVMENQQLGHHHLINPLSPIKVQPLPDSFPNSLNSLQFRVTELTRSYSLQCSNLNYKVVLDPNHDCPSIMIVATGVLWHLKLGQDRWTAIDDSVSQLSYEDVIFYKGKFFAVDEFGRTVVIDSALKITEIASKISCGNNGDRKSLVELNGELILVDRTSVVGFEKFKLYFLNQDQKRWIEFYSLGDQILFLGEDCSYIISAKCFGGCRGNCIIYSDPQFKVYNLDNRTLVPVNQHPEYTNIFSPPDRPLPPPRRTRRSSINIMNITQWSDLPNDLLEIIIINLHTKTDLTRFSSVCKTWRLSALPYKNRIILPSKVSFLDPLHIRESSPLLLTESTVYLLSSNLWCWIVKIKESQQLGQHHQMINPLSPFQVHPLPHLLPKVLNLLQFQVFELTKSYTLQYSNNLNHCHYKVALDPNLDCPSLMIVAGGVLWHLKLSQDKWSTIDDMESQLSYQDVIYCRGKFFAVDEFGRAVVVDSSTLNVTEIASVISDGNGDKKNLVEFNGELLLVDKCRSVKVEKFKLYKLNMEKKRWVEIESLGDQILFLGEDCSYITSAKNFSGCRGNCIIYSDSEFKVYNLDDRRFVPMNQQPEYINIFNPFQPPSLPHYGHNYG</sequence>
<feature type="domain" description="F-box" evidence="1">
    <location>
        <begin position="392"/>
        <end position="430"/>
    </location>
</feature>
<dbReference type="SMART" id="SM00256">
    <property type="entry name" value="FBOX"/>
    <property type="match status" value="3"/>
</dbReference>
<dbReference type="PANTHER" id="PTHR47123">
    <property type="entry name" value="F-BOX PROTEIN SKIP23"/>
    <property type="match status" value="1"/>
</dbReference>
<evidence type="ECO:0000313" key="3">
    <source>
        <dbReference type="Proteomes" id="UP000583929"/>
    </source>
</evidence>
<organism evidence="2 3">
    <name type="scientific">Cannabis sativa</name>
    <name type="common">Hemp</name>
    <name type="synonym">Marijuana</name>
    <dbReference type="NCBI Taxonomy" id="3483"/>
    <lineage>
        <taxon>Eukaryota</taxon>
        <taxon>Viridiplantae</taxon>
        <taxon>Streptophyta</taxon>
        <taxon>Embryophyta</taxon>
        <taxon>Tracheophyta</taxon>
        <taxon>Spermatophyta</taxon>
        <taxon>Magnoliopsida</taxon>
        <taxon>eudicotyledons</taxon>
        <taxon>Gunneridae</taxon>
        <taxon>Pentapetalae</taxon>
        <taxon>rosids</taxon>
        <taxon>fabids</taxon>
        <taxon>Rosales</taxon>
        <taxon>Cannabaceae</taxon>
        <taxon>Cannabis</taxon>
    </lineage>
</organism>
<dbReference type="AlphaFoldDB" id="A0A7J6G3W8"/>